<keyword evidence="1" id="KW-0479">Metal-binding</keyword>
<organism evidence="3 4">
    <name type="scientific">Zingiber officinale</name>
    <name type="common">Ginger</name>
    <name type="synonym">Amomum zingiber</name>
    <dbReference type="NCBI Taxonomy" id="94328"/>
    <lineage>
        <taxon>Eukaryota</taxon>
        <taxon>Viridiplantae</taxon>
        <taxon>Streptophyta</taxon>
        <taxon>Embryophyta</taxon>
        <taxon>Tracheophyta</taxon>
        <taxon>Spermatophyta</taxon>
        <taxon>Magnoliopsida</taxon>
        <taxon>Liliopsida</taxon>
        <taxon>Zingiberales</taxon>
        <taxon>Zingiberaceae</taxon>
        <taxon>Zingiber</taxon>
    </lineage>
</organism>
<dbReference type="SUPFAM" id="SSF51197">
    <property type="entry name" value="Clavaminate synthase-like"/>
    <property type="match status" value="1"/>
</dbReference>
<dbReference type="EMBL" id="JACMSC010000003">
    <property type="protein sequence ID" value="KAG6527804.1"/>
    <property type="molecule type" value="Genomic_DNA"/>
</dbReference>
<dbReference type="GO" id="GO:0016491">
    <property type="term" value="F:oxidoreductase activity"/>
    <property type="evidence" value="ECO:0007669"/>
    <property type="project" value="UniProtKB-KW"/>
</dbReference>
<reference evidence="3 4" key="1">
    <citation type="submission" date="2020-08" db="EMBL/GenBank/DDBJ databases">
        <title>Plant Genome Project.</title>
        <authorList>
            <person name="Zhang R.-G."/>
        </authorList>
    </citation>
    <scope>NUCLEOTIDE SEQUENCE [LARGE SCALE GENOMIC DNA]</scope>
    <source>
        <tissue evidence="3">Rhizome</tissue>
    </source>
</reference>
<evidence type="ECO:0000256" key="1">
    <source>
        <dbReference type="RuleBase" id="RU003682"/>
    </source>
</evidence>
<comment type="caution">
    <text evidence="3">The sequence shown here is derived from an EMBL/GenBank/DDBJ whole genome shotgun (WGS) entry which is preliminary data.</text>
</comment>
<keyword evidence="1" id="KW-0408">Iron</keyword>
<evidence type="ECO:0000313" key="4">
    <source>
        <dbReference type="Proteomes" id="UP000734854"/>
    </source>
</evidence>
<dbReference type="InterPro" id="IPR027443">
    <property type="entry name" value="IPNS-like_sf"/>
</dbReference>
<comment type="similarity">
    <text evidence="1">Belongs to the iron/ascorbate-dependent oxidoreductase family.</text>
</comment>
<dbReference type="PANTHER" id="PTHR47990">
    <property type="entry name" value="2-OXOGLUTARATE (2OG) AND FE(II)-DEPENDENT OXYGENASE SUPERFAMILY PROTEIN-RELATED"/>
    <property type="match status" value="1"/>
</dbReference>
<dbReference type="PROSITE" id="PS51471">
    <property type="entry name" value="FE2OG_OXY"/>
    <property type="match status" value="1"/>
</dbReference>
<dbReference type="InterPro" id="IPR005123">
    <property type="entry name" value="Oxoglu/Fe-dep_dioxygenase_dom"/>
</dbReference>
<name>A0A8J5HLJ3_ZINOF</name>
<dbReference type="AlphaFoldDB" id="A0A8J5HLJ3"/>
<dbReference type="GO" id="GO:0046872">
    <property type="term" value="F:metal ion binding"/>
    <property type="evidence" value="ECO:0007669"/>
    <property type="project" value="UniProtKB-KW"/>
</dbReference>
<keyword evidence="4" id="KW-1185">Reference proteome</keyword>
<dbReference type="InterPro" id="IPR050231">
    <property type="entry name" value="Iron_ascorbate_oxido_reductase"/>
</dbReference>
<evidence type="ECO:0000259" key="2">
    <source>
        <dbReference type="PROSITE" id="PS51471"/>
    </source>
</evidence>
<keyword evidence="1" id="KW-0560">Oxidoreductase</keyword>
<gene>
    <name evidence="3" type="ORF">ZIOFF_009934</name>
</gene>
<evidence type="ECO:0000313" key="3">
    <source>
        <dbReference type="EMBL" id="KAG6527804.1"/>
    </source>
</evidence>
<dbReference type="Proteomes" id="UP000734854">
    <property type="component" value="Unassembled WGS sequence"/>
</dbReference>
<protein>
    <recommendedName>
        <fullName evidence="2">Fe2OG dioxygenase domain-containing protein</fullName>
    </recommendedName>
</protein>
<dbReference type="Pfam" id="PF03171">
    <property type="entry name" value="2OG-FeII_Oxy"/>
    <property type="match status" value="1"/>
</dbReference>
<dbReference type="InterPro" id="IPR044861">
    <property type="entry name" value="IPNS-like_FE2OG_OXY"/>
</dbReference>
<proteinExistence type="inferred from homology"/>
<dbReference type="Gene3D" id="2.60.120.330">
    <property type="entry name" value="B-lactam Antibiotic, Isopenicillin N Synthase, Chain"/>
    <property type="match status" value="1"/>
</dbReference>
<accession>A0A8J5HLJ3</accession>
<sequence>MTCESCDTTMPRGHAHAMKLSMEKARLCLRARQHLGRFEILLREEAWPCMGGMAGPRHSLNLVDEYGRHMARIARTLFDAIAVDLNLDRTMLSSYLLEDDGTFRIYRYPKCTNANDYLAMEAHTDSSILSIVNQDEVGGLQIWQNDGWFNIEPISNTLVINLGDLMQAISNDEYMSVEHRVSVNESKARVSLCYFGFPTDSCSISSAKYRKFTYKEFKMQMQEDIKAFGSKVGLKRFKIDAQNA</sequence>
<feature type="domain" description="Fe2OG dioxygenase" evidence="2">
    <location>
        <begin position="98"/>
        <end position="198"/>
    </location>
</feature>